<keyword evidence="2 5" id="KW-0560">Oxidoreductase</keyword>
<evidence type="ECO:0000256" key="1">
    <source>
        <dbReference type="ARBA" id="ARBA00022723"/>
    </source>
</evidence>
<dbReference type="VEuPathDB" id="FungiDB:PHYBLDRAFT_139998"/>
<evidence type="ECO:0000256" key="4">
    <source>
        <dbReference type="PIRSR" id="PIRSR602401-1"/>
    </source>
</evidence>
<evidence type="ECO:0000313" key="6">
    <source>
        <dbReference type="EMBL" id="OAD79986.1"/>
    </source>
</evidence>
<proteinExistence type="inferred from homology"/>
<dbReference type="InterPro" id="IPR036396">
    <property type="entry name" value="Cyt_P450_sf"/>
</dbReference>
<dbReference type="RefSeq" id="XP_018298026.1">
    <property type="nucleotide sequence ID" value="XM_018430315.1"/>
</dbReference>
<dbReference type="Proteomes" id="UP000077315">
    <property type="component" value="Unassembled WGS sequence"/>
</dbReference>
<dbReference type="InterPro" id="IPR002401">
    <property type="entry name" value="Cyt_P450_E_grp-I"/>
</dbReference>
<keyword evidence="3 4" id="KW-0408">Iron</keyword>
<sequence>MESLYLHSSFPWATTKLSLFGTIVSAVALGTILYLVNPGKPRDTATQNLPPSAPNRLPILGHLLFFVKPDYLPELFRQWSFIVGPVYTVYLGRKRWVILNSAAAVKDLIVDRGSIYSSRDLPDIMVNTLMNGVDKGGGFAFFPYGKQWRNLRRIAHSGLILKKIDLYQPILNDRRKVLLGNISRAIDDTKAISLTKYIEHFAMTNILTIAFADLCSFEPGDPKLHEVFSITERSATLLGPSEQLVEFFPILKYILPNHIKKFQDLRQEILDFYGDLLREFKARLKKDPSKVKDCFMKEILAMDVLTDIQCMYFIALFVGAGSETITSTLEWMLVLLANNPEFQDRAFAEIEQNVGLDRLPTAEDEHKLPFIQCIIHETLRIRSPAPISVPHSTSKDDVYNGSFIPEGTTVVINVHAIHLEESKYPDAKKFLPDRHMDYVLDNEKKLFSSQSVEGRPHIGFSAGRRACVGIHLAERTLFTVAAGILACFRIERETDELLNDYTPKDNRAATFAPTPYKVRLVHRHKGVSNLV</sequence>
<accession>A0A162Q4I2</accession>
<dbReference type="GO" id="GO:0020037">
    <property type="term" value="F:heme binding"/>
    <property type="evidence" value="ECO:0007669"/>
    <property type="project" value="InterPro"/>
</dbReference>
<keyword evidence="7" id="KW-1185">Reference proteome</keyword>
<comment type="similarity">
    <text evidence="5">Belongs to the cytochrome P450 family.</text>
</comment>
<dbReference type="SUPFAM" id="SSF48264">
    <property type="entry name" value="Cytochrome P450"/>
    <property type="match status" value="1"/>
</dbReference>
<dbReference type="OrthoDB" id="1055148at2759"/>
<name>A0A162Q4I2_PHYB8</name>
<dbReference type="PANTHER" id="PTHR46300">
    <property type="entry name" value="P450, PUTATIVE (EUROFUNG)-RELATED-RELATED"/>
    <property type="match status" value="1"/>
</dbReference>
<dbReference type="STRING" id="763407.A0A162Q4I2"/>
<dbReference type="EMBL" id="KV440972">
    <property type="protein sequence ID" value="OAD79986.1"/>
    <property type="molecule type" value="Genomic_DNA"/>
</dbReference>
<gene>
    <name evidence="6" type="ORF">PHYBLDRAFT_139998</name>
</gene>
<comment type="cofactor">
    <cofactor evidence="4">
        <name>heme</name>
        <dbReference type="ChEBI" id="CHEBI:30413"/>
    </cofactor>
</comment>
<dbReference type="PRINTS" id="PR00463">
    <property type="entry name" value="EP450I"/>
</dbReference>
<feature type="binding site" description="axial binding residue" evidence="4">
    <location>
        <position position="467"/>
    </location>
    <ligand>
        <name>heme</name>
        <dbReference type="ChEBI" id="CHEBI:30413"/>
    </ligand>
    <ligandPart>
        <name>Fe</name>
        <dbReference type="ChEBI" id="CHEBI:18248"/>
    </ligandPart>
</feature>
<dbReference type="InParanoid" id="A0A162Q4I2"/>
<dbReference type="Gene3D" id="1.10.630.10">
    <property type="entry name" value="Cytochrome P450"/>
    <property type="match status" value="1"/>
</dbReference>
<protein>
    <submittedName>
        <fullName evidence="6">CYP5208 protein</fullName>
    </submittedName>
</protein>
<keyword evidence="1 4" id="KW-0479">Metal-binding</keyword>
<dbReference type="InterPro" id="IPR050364">
    <property type="entry name" value="Cytochrome_P450_fung"/>
</dbReference>
<dbReference type="InterPro" id="IPR001128">
    <property type="entry name" value="Cyt_P450"/>
</dbReference>
<reference evidence="7" key="1">
    <citation type="submission" date="2015-06" db="EMBL/GenBank/DDBJ databases">
        <title>Expansion of signal transduction pathways in fungi by whole-genome duplication.</title>
        <authorList>
            <consortium name="DOE Joint Genome Institute"/>
            <person name="Corrochano L.M."/>
            <person name="Kuo A."/>
            <person name="Marcet-Houben M."/>
            <person name="Polaino S."/>
            <person name="Salamov A."/>
            <person name="Villalobos J.M."/>
            <person name="Alvarez M.I."/>
            <person name="Avalos J."/>
            <person name="Benito E.P."/>
            <person name="Benoit I."/>
            <person name="Burger G."/>
            <person name="Camino L.P."/>
            <person name="Canovas D."/>
            <person name="Cerda-Olmedo E."/>
            <person name="Cheng J.-F."/>
            <person name="Dominguez A."/>
            <person name="Elias M."/>
            <person name="Eslava A.P."/>
            <person name="Glaser F."/>
            <person name="Grimwood J."/>
            <person name="Gutierrez G."/>
            <person name="Heitman J."/>
            <person name="Henrissat B."/>
            <person name="Iturriaga E.A."/>
            <person name="Lang B.F."/>
            <person name="Lavin J.L."/>
            <person name="Lee S."/>
            <person name="Li W."/>
            <person name="Lindquist E."/>
            <person name="Lopez-Garcia S."/>
            <person name="Luque E.M."/>
            <person name="Marcos A.T."/>
            <person name="Martin J."/>
            <person name="McCluskey K."/>
            <person name="Medina H.R."/>
            <person name="Miralles-Duran A."/>
            <person name="Miyazaki A."/>
            <person name="Munoz-Torres E."/>
            <person name="Oguiza J.A."/>
            <person name="Ohm R."/>
            <person name="Olmedo M."/>
            <person name="Orejas M."/>
            <person name="Ortiz-Castellanos L."/>
            <person name="Pisabarro A.G."/>
            <person name="Rodriguez-Romero J."/>
            <person name="Ruiz-Herrera J."/>
            <person name="Ruiz-Vazquez R."/>
            <person name="Sanz C."/>
            <person name="Schackwitz W."/>
            <person name="Schmutz J."/>
            <person name="Shahriari M."/>
            <person name="Shelest E."/>
            <person name="Silva-Franco F."/>
            <person name="Soanes D."/>
            <person name="Syed K."/>
            <person name="Tagua V.G."/>
            <person name="Talbot N.J."/>
            <person name="Thon M."/>
            <person name="De vries R.P."/>
            <person name="Wiebenga A."/>
            <person name="Yadav J.S."/>
            <person name="Braun E.L."/>
            <person name="Baker S."/>
            <person name="Garre V."/>
            <person name="Horwitz B."/>
            <person name="Torres-Martinez S."/>
            <person name="Idnurm A."/>
            <person name="Herrera-Estrella A."/>
            <person name="Gabaldon T."/>
            <person name="Grigoriev I.V."/>
        </authorList>
    </citation>
    <scope>NUCLEOTIDE SEQUENCE [LARGE SCALE GENOMIC DNA]</scope>
    <source>
        <strain evidence="7">NRRL 1555(-)</strain>
    </source>
</reference>
<dbReference type="PRINTS" id="PR00385">
    <property type="entry name" value="P450"/>
</dbReference>
<keyword evidence="5" id="KW-0503">Monooxygenase</keyword>
<dbReference type="GO" id="GO:0004497">
    <property type="term" value="F:monooxygenase activity"/>
    <property type="evidence" value="ECO:0007669"/>
    <property type="project" value="UniProtKB-KW"/>
</dbReference>
<dbReference type="GO" id="GO:0005506">
    <property type="term" value="F:iron ion binding"/>
    <property type="evidence" value="ECO:0007669"/>
    <property type="project" value="InterPro"/>
</dbReference>
<organism evidence="6 7">
    <name type="scientific">Phycomyces blakesleeanus (strain ATCC 8743b / DSM 1359 / FGSC 10004 / NBRC 33097 / NRRL 1555)</name>
    <dbReference type="NCBI Taxonomy" id="763407"/>
    <lineage>
        <taxon>Eukaryota</taxon>
        <taxon>Fungi</taxon>
        <taxon>Fungi incertae sedis</taxon>
        <taxon>Mucoromycota</taxon>
        <taxon>Mucoromycotina</taxon>
        <taxon>Mucoromycetes</taxon>
        <taxon>Mucorales</taxon>
        <taxon>Phycomycetaceae</taxon>
        <taxon>Phycomyces</taxon>
    </lineage>
</organism>
<evidence type="ECO:0000313" key="7">
    <source>
        <dbReference type="Proteomes" id="UP000077315"/>
    </source>
</evidence>
<dbReference type="Pfam" id="PF00067">
    <property type="entry name" value="p450"/>
    <property type="match status" value="1"/>
</dbReference>
<evidence type="ECO:0000256" key="3">
    <source>
        <dbReference type="ARBA" id="ARBA00023004"/>
    </source>
</evidence>
<evidence type="ECO:0000256" key="2">
    <source>
        <dbReference type="ARBA" id="ARBA00023002"/>
    </source>
</evidence>
<evidence type="ECO:0000256" key="5">
    <source>
        <dbReference type="RuleBase" id="RU000461"/>
    </source>
</evidence>
<dbReference type="GeneID" id="28991221"/>
<dbReference type="AlphaFoldDB" id="A0A162Q4I2"/>
<dbReference type="PROSITE" id="PS00086">
    <property type="entry name" value="CYTOCHROME_P450"/>
    <property type="match status" value="1"/>
</dbReference>
<keyword evidence="4 5" id="KW-0349">Heme</keyword>
<dbReference type="GO" id="GO:0016705">
    <property type="term" value="F:oxidoreductase activity, acting on paired donors, with incorporation or reduction of molecular oxygen"/>
    <property type="evidence" value="ECO:0007669"/>
    <property type="project" value="InterPro"/>
</dbReference>
<dbReference type="PANTHER" id="PTHR46300:SF5">
    <property type="entry name" value="CYTOCHROME P450"/>
    <property type="match status" value="1"/>
</dbReference>
<dbReference type="InterPro" id="IPR017972">
    <property type="entry name" value="Cyt_P450_CS"/>
</dbReference>